<proteinExistence type="predicted"/>
<protein>
    <recommendedName>
        <fullName evidence="4">Outer membrane protein beta-barrel domain-containing protein</fullName>
    </recommendedName>
</protein>
<dbReference type="Proteomes" id="UP001297092">
    <property type="component" value="Unassembled WGS sequence"/>
</dbReference>
<evidence type="ECO:0000256" key="1">
    <source>
        <dbReference type="SAM" id="SignalP"/>
    </source>
</evidence>
<comment type="caution">
    <text evidence="2">The sequence shown here is derived from an EMBL/GenBank/DDBJ whole genome shotgun (WGS) entry which is preliminary data.</text>
</comment>
<name>A0ABS5S2X6_9FLAO</name>
<evidence type="ECO:0000313" key="2">
    <source>
        <dbReference type="EMBL" id="MBT0606810.1"/>
    </source>
</evidence>
<feature type="signal peptide" evidence="1">
    <location>
        <begin position="1"/>
        <end position="20"/>
    </location>
</feature>
<gene>
    <name evidence="2" type="ORF">KIV10_01320</name>
</gene>
<sequence length="293" mass="33272">MKPLHLFFLTFLVFSSFSFAQTEYAVDGKNYVLKTEVSGKMTLLWNTINGEYRYFIQKNDEIFELKNTQSNGDFNEEYKQTLQQLTADAPLPAEDVRFTLADLRTFVNEYNKRVDPSFTENAKPLDIQLRLGIFGGISNAIFTENPTNQTLPVGGADFEIFDAEKLKRHAIVLRFKQTFQNEEYQFSSSQFSLNYRFKFVKSPRFDAFVNAKFAAFTSVKRENVIVGVDGTDVPILGTSTGSDFNAPFTFGLGADYKVGNGYITFTYNDVVGLNVDSNGEFPLDFTLGYKFNL</sequence>
<keyword evidence="3" id="KW-1185">Reference proteome</keyword>
<feature type="chain" id="PRO_5045914225" description="Outer membrane protein beta-barrel domain-containing protein" evidence="1">
    <location>
        <begin position="21"/>
        <end position="293"/>
    </location>
</feature>
<evidence type="ECO:0008006" key="4">
    <source>
        <dbReference type="Google" id="ProtNLM"/>
    </source>
</evidence>
<dbReference type="EMBL" id="JAHCTB010000001">
    <property type="protein sequence ID" value="MBT0606810.1"/>
    <property type="molecule type" value="Genomic_DNA"/>
</dbReference>
<reference evidence="2 3" key="1">
    <citation type="submission" date="2021-05" db="EMBL/GenBank/DDBJ databases">
        <title>Aequorivita echinoideorum JCM 30378 genome.</title>
        <authorList>
            <person name="Zhang H."/>
            <person name="Li C."/>
        </authorList>
    </citation>
    <scope>NUCLEOTIDE SEQUENCE [LARGE SCALE GENOMIC DNA]</scope>
    <source>
        <strain evidence="2 3">JCM30378</strain>
    </source>
</reference>
<dbReference type="RefSeq" id="WP_214111684.1">
    <property type="nucleotide sequence ID" value="NZ_JAHCTB010000001.1"/>
</dbReference>
<accession>A0ABS5S2X6</accession>
<organism evidence="2 3">
    <name type="scientific">Aequorivita echinoideorum</name>
    <dbReference type="NCBI Taxonomy" id="1549647"/>
    <lineage>
        <taxon>Bacteria</taxon>
        <taxon>Pseudomonadati</taxon>
        <taxon>Bacteroidota</taxon>
        <taxon>Flavobacteriia</taxon>
        <taxon>Flavobacteriales</taxon>
        <taxon>Flavobacteriaceae</taxon>
        <taxon>Aequorivita</taxon>
    </lineage>
</organism>
<evidence type="ECO:0000313" key="3">
    <source>
        <dbReference type="Proteomes" id="UP001297092"/>
    </source>
</evidence>
<keyword evidence="1" id="KW-0732">Signal</keyword>